<dbReference type="PANTHER" id="PTHR23140:SF0">
    <property type="entry name" value="U2 SNRNP-ASSOCIATED SURP MOTIF-CONTAINING PROTEIN"/>
    <property type="match status" value="1"/>
</dbReference>
<feature type="compositionally biased region" description="Basic and acidic residues" evidence="1">
    <location>
        <begin position="246"/>
        <end position="259"/>
    </location>
</feature>
<dbReference type="PANTHER" id="PTHR23140">
    <property type="entry name" value="RNA PROCESSING PROTEIN LD23810P"/>
    <property type="match status" value="1"/>
</dbReference>
<dbReference type="InterPro" id="IPR047491">
    <property type="entry name" value="RRC1-like_cwf21"/>
</dbReference>
<accession>A0ABD2REZ4</accession>
<sequence>MKELLSLPHTELERRCRHNGLSIVGGKATIVAQFLYLENAEKQRGHELDEDLKFVSHSSSARFPSTQKDSNLELDRMAPSKRNSQVASDVQLKQRESVSSPLTNSAPHYKSIDFSSEGKNETILPTSKWAREDDEQKRSSRDLGLTYSFSGSENAGDGLSKIKDAELTTDTSNSVYPESGMTEELRQKLRRLEVALIEYHESLEERGIKSSDEIESKVEIHRQRLQSEYGLLNFSGDISTKGGRSSVERREKRDYSREASRKRRSRSGSPPWKSSSRDHDSDREKRCEMERKSVGRERDDQDRDKSRERRRAR</sequence>
<organism evidence="3 4">
    <name type="scientific">Solanum stoloniferum</name>
    <dbReference type="NCBI Taxonomy" id="62892"/>
    <lineage>
        <taxon>Eukaryota</taxon>
        <taxon>Viridiplantae</taxon>
        <taxon>Streptophyta</taxon>
        <taxon>Embryophyta</taxon>
        <taxon>Tracheophyta</taxon>
        <taxon>Spermatophyta</taxon>
        <taxon>Magnoliopsida</taxon>
        <taxon>eudicotyledons</taxon>
        <taxon>Gunneridae</taxon>
        <taxon>Pentapetalae</taxon>
        <taxon>asterids</taxon>
        <taxon>lamiids</taxon>
        <taxon>Solanales</taxon>
        <taxon>Solanaceae</taxon>
        <taxon>Solanoideae</taxon>
        <taxon>Solaneae</taxon>
        <taxon>Solanum</taxon>
    </lineage>
</organism>
<keyword evidence="4" id="KW-1185">Reference proteome</keyword>
<feature type="region of interest" description="Disordered" evidence="1">
    <location>
        <begin position="229"/>
        <end position="313"/>
    </location>
</feature>
<feature type="region of interest" description="Disordered" evidence="1">
    <location>
        <begin position="78"/>
        <end position="159"/>
    </location>
</feature>
<reference evidence="3 4" key="1">
    <citation type="submission" date="2024-05" db="EMBL/GenBank/DDBJ databases">
        <title>De novo assembly of an allotetraploid wild potato.</title>
        <authorList>
            <person name="Hosaka A.J."/>
        </authorList>
    </citation>
    <scope>NUCLEOTIDE SEQUENCE [LARGE SCALE GENOMIC DNA]</scope>
    <source>
        <tissue evidence="3">Young leaves</tissue>
    </source>
</reference>
<dbReference type="SMART" id="SM01115">
    <property type="entry name" value="cwf21"/>
    <property type="match status" value="1"/>
</dbReference>
<dbReference type="InterPro" id="IPR013170">
    <property type="entry name" value="mRNA_splic_Cwf21_dom"/>
</dbReference>
<dbReference type="CDD" id="cd21371">
    <property type="entry name" value="cwf21_RRC1-like"/>
    <property type="match status" value="1"/>
</dbReference>
<feature type="compositionally biased region" description="Basic and acidic residues" evidence="1">
    <location>
        <begin position="129"/>
        <end position="141"/>
    </location>
</feature>
<evidence type="ECO:0000256" key="1">
    <source>
        <dbReference type="SAM" id="MobiDB-lite"/>
    </source>
</evidence>
<dbReference type="GO" id="GO:0005634">
    <property type="term" value="C:nucleus"/>
    <property type="evidence" value="ECO:0007669"/>
    <property type="project" value="UniProtKB-ARBA"/>
</dbReference>
<comment type="caution">
    <text evidence="3">The sequence shown here is derived from an EMBL/GenBank/DDBJ whole genome shotgun (WGS) entry which is preliminary data.</text>
</comment>
<protein>
    <recommendedName>
        <fullName evidence="2">CWF21 domain-containing protein</fullName>
    </recommendedName>
</protein>
<feature type="compositionally biased region" description="Polar residues" evidence="1">
    <location>
        <begin position="97"/>
        <end position="106"/>
    </location>
</feature>
<proteinExistence type="predicted"/>
<feature type="compositionally biased region" description="Basic and acidic residues" evidence="1">
    <location>
        <begin position="275"/>
        <end position="307"/>
    </location>
</feature>
<gene>
    <name evidence="3" type="ORF">AABB24_034295</name>
</gene>
<dbReference type="AlphaFoldDB" id="A0ABD2REZ4"/>
<evidence type="ECO:0000313" key="3">
    <source>
        <dbReference type="EMBL" id="KAL3330383.1"/>
    </source>
</evidence>
<evidence type="ECO:0000259" key="2">
    <source>
        <dbReference type="SMART" id="SM01115"/>
    </source>
</evidence>
<dbReference type="Gene3D" id="6.10.140.420">
    <property type="match status" value="1"/>
</dbReference>
<name>A0ABD2REZ4_9SOLN</name>
<dbReference type="Pfam" id="PF08312">
    <property type="entry name" value="cwf21"/>
    <property type="match status" value="1"/>
</dbReference>
<dbReference type="EMBL" id="JBJKTR010000020">
    <property type="protein sequence ID" value="KAL3330383.1"/>
    <property type="molecule type" value="Genomic_DNA"/>
</dbReference>
<dbReference type="Proteomes" id="UP001627284">
    <property type="component" value="Unassembled WGS sequence"/>
</dbReference>
<evidence type="ECO:0000313" key="4">
    <source>
        <dbReference type="Proteomes" id="UP001627284"/>
    </source>
</evidence>
<dbReference type="InterPro" id="IPR051485">
    <property type="entry name" value="SR-CTD_assoc_factor"/>
</dbReference>
<feature type="domain" description="CWF21" evidence="2">
    <location>
        <begin position="181"/>
        <end position="230"/>
    </location>
</feature>